<dbReference type="Gene3D" id="3.40.1190.20">
    <property type="match status" value="1"/>
</dbReference>
<dbReference type="GO" id="GO:0052855">
    <property type="term" value="F:ADP-dependent NAD(P)H-hydrate dehydratase activity"/>
    <property type="evidence" value="ECO:0007669"/>
    <property type="project" value="UniProtKB-UniRule"/>
</dbReference>
<dbReference type="InterPro" id="IPR000631">
    <property type="entry name" value="CARKD"/>
</dbReference>
<name>A0A7Y0LY77_CELFI</name>
<dbReference type="GO" id="GO:0005524">
    <property type="term" value="F:ATP binding"/>
    <property type="evidence" value="ECO:0007669"/>
    <property type="project" value="UniProtKB-KW"/>
</dbReference>
<evidence type="ECO:0000256" key="1">
    <source>
        <dbReference type="ARBA" id="ARBA00022741"/>
    </source>
</evidence>
<feature type="binding site" evidence="6">
    <location>
        <position position="107"/>
    </location>
    <ligand>
        <name>(6S)-NADPHX</name>
        <dbReference type="ChEBI" id="CHEBI:64076"/>
    </ligand>
</feature>
<dbReference type="EC" id="4.2.1.136" evidence="6"/>
<comment type="catalytic activity">
    <reaction evidence="6">
        <text>(6S)-NADHX + ADP = AMP + phosphate + NADH + H(+)</text>
        <dbReference type="Rhea" id="RHEA:32223"/>
        <dbReference type="ChEBI" id="CHEBI:15378"/>
        <dbReference type="ChEBI" id="CHEBI:43474"/>
        <dbReference type="ChEBI" id="CHEBI:57945"/>
        <dbReference type="ChEBI" id="CHEBI:64074"/>
        <dbReference type="ChEBI" id="CHEBI:456215"/>
        <dbReference type="ChEBI" id="CHEBI:456216"/>
        <dbReference type="EC" id="4.2.1.136"/>
    </reaction>
</comment>
<evidence type="ECO:0000256" key="2">
    <source>
        <dbReference type="ARBA" id="ARBA00022840"/>
    </source>
</evidence>
<evidence type="ECO:0000259" key="7">
    <source>
        <dbReference type="PROSITE" id="PS51383"/>
    </source>
</evidence>
<dbReference type="Proteomes" id="UP000562124">
    <property type="component" value="Unassembled WGS sequence"/>
</dbReference>
<comment type="cofactor">
    <cofactor evidence="6">
        <name>Mg(2+)</name>
        <dbReference type="ChEBI" id="CHEBI:18420"/>
    </cofactor>
</comment>
<organism evidence="8 9">
    <name type="scientific">Cellulomonas fimi</name>
    <dbReference type="NCBI Taxonomy" id="1708"/>
    <lineage>
        <taxon>Bacteria</taxon>
        <taxon>Bacillati</taxon>
        <taxon>Actinomycetota</taxon>
        <taxon>Actinomycetes</taxon>
        <taxon>Micrococcales</taxon>
        <taxon>Cellulomonadaceae</taxon>
        <taxon>Cellulomonas</taxon>
    </lineage>
</organism>
<keyword evidence="4 6" id="KW-0520">NAD</keyword>
<dbReference type="EMBL" id="JABCJJ010000011">
    <property type="protein sequence ID" value="NMR20381.1"/>
    <property type="molecule type" value="Genomic_DNA"/>
</dbReference>
<dbReference type="HAMAP" id="MF_01965">
    <property type="entry name" value="NADHX_dehydratase"/>
    <property type="match status" value="1"/>
</dbReference>
<dbReference type="SUPFAM" id="SSF53613">
    <property type="entry name" value="Ribokinase-like"/>
    <property type="match status" value="1"/>
</dbReference>
<comment type="caution">
    <text evidence="8">The sequence shown here is derived from an EMBL/GenBank/DDBJ whole genome shotgun (WGS) entry which is preliminary data.</text>
</comment>
<dbReference type="PANTHER" id="PTHR12592">
    <property type="entry name" value="ATP-DEPENDENT (S)-NAD(P)H-HYDRATE DEHYDRATASE FAMILY MEMBER"/>
    <property type="match status" value="1"/>
</dbReference>
<dbReference type="CDD" id="cd01171">
    <property type="entry name" value="YXKO-related"/>
    <property type="match status" value="1"/>
</dbReference>
<dbReference type="PANTHER" id="PTHR12592:SF0">
    <property type="entry name" value="ATP-DEPENDENT (S)-NAD(P)H-HYDRATE DEHYDRATASE"/>
    <property type="match status" value="1"/>
</dbReference>
<evidence type="ECO:0000256" key="5">
    <source>
        <dbReference type="ARBA" id="ARBA00023239"/>
    </source>
</evidence>
<dbReference type="GO" id="GO:0110051">
    <property type="term" value="P:metabolite repair"/>
    <property type="evidence" value="ECO:0007669"/>
    <property type="project" value="TreeGrafter"/>
</dbReference>
<comment type="subunit">
    <text evidence="6">Homotetramer.</text>
</comment>
<comment type="caution">
    <text evidence="6">Lacks conserved residue(s) required for the propagation of feature annotation.</text>
</comment>
<keyword evidence="9" id="KW-1185">Reference proteome</keyword>
<evidence type="ECO:0000256" key="4">
    <source>
        <dbReference type="ARBA" id="ARBA00023027"/>
    </source>
</evidence>
<dbReference type="GO" id="GO:0046496">
    <property type="term" value="P:nicotinamide nucleotide metabolic process"/>
    <property type="evidence" value="ECO:0007669"/>
    <property type="project" value="UniProtKB-UniRule"/>
</dbReference>
<keyword evidence="1 6" id="KW-0547">Nucleotide-binding</keyword>
<gene>
    <name evidence="6" type="primary">nnrD</name>
    <name evidence="8" type="ORF">HIR71_09155</name>
</gene>
<evidence type="ECO:0000313" key="8">
    <source>
        <dbReference type="EMBL" id="NMR20381.1"/>
    </source>
</evidence>
<dbReference type="InterPro" id="IPR029056">
    <property type="entry name" value="Ribokinase-like"/>
</dbReference>
<comment type="catalytic activity">
    <reaction evidence="6">
        <text>(6S)-NADPHX + ADP = AMP + phosphate + NADPH + H(+)</text>
        <dbReference type="Rhea" id="RHEA:32235"/>
        <dbReference type="ChEBI" id="CHEBI:15378"/>
        <dbReference type="ChEBI" id="CHEBI:43474"/>
        <dbReference type="ChEBI" id="CHEBI:57783"/>
        <dbReference type="ChEBI" id="CHEBI:64076"/>
        <dbReference type="ChEBI" id="CHEBI:456215"/>
        <dbReference type="ChEBI" id="CHEBI:456216"/>
        <dbReference type="EC" id="4.2.1.136"/>
    </reaction>
</comment>
<dbReference type="NCBIfam" id="TIGR00196">
    <property type="entry name" value="yjeF_cterm"/>
    <property type="match status" value="1"/>
</dbReference>
<feature type="binding site" evidence="6">
    <location>
        <position position="221"/>
    </location>
    <ligand>
        <name>(6S)-NADPHX</name>
        <dbReference type="ChEBI" id="CHEBI:64076"/>
    </ligand>
</feature>
<comment type="function">
    <text evidence="6">Catalyzes the dehydration of the S-form of NAD(P)HX at the expense of ADP, which is converted to AMP. Together with NAD(P)HX epimerase, which catalyzes the epimerization of the S- and R-forms, the enzyme allows the repair of both epimers of NAD(P)HX, a damaged form of NAD(P)H that is a result of enzymatic or heat-dependent hydration.</text>
</comment>
<sequence length="282" mass="28413">MTPSSLRGWPLPDVADSKYGRGQVLVVGGARRTPGGALLAGLAALRAGAGRLTLGVAESVAVALAVAVPESGVRGLPENDAGSVHGAGVDRLADDLGSADTVLVGAGLDDPDETGALLRTLVPLLGEDTTLVLDAYALGVLVELRDAVEPLRGRLVLTPNLAEAARLLEQDDVDDAARAAPEIARRYGAVVSCYGEIADPDGGRWQISTGYGGLATSGSGDVLAGAITGLLARGASPAQAACWGTHLHAAAGDRLAARVGPTGFLARELLDELPVVLAELSA</sequence>
<accession>A0A7Y0LY77</accession>
<dbReference type="AlphaFoldDB" id="A0A7Y0LY77"/>
<evidence type="ECO:0000256" key="3">
    <source>
        <dbReference type="ARBA" id="ARBA00022857"/>
    </source>
</evidence>
<dbReference type="PROSITE" id="PS51383">
    <property type="entry name" value="YJEF_C_3"/>
    <property type="match status" value="1"/>
</dbReference>
<protein>
    <recommendedName>
        <fullName evidence="6">ADP-dependent (S)-NAD(P)H-hydrate dehydratase</fullName>
        <ecNumber evidence="6">4.2.1.136</ecNumber>
    </recommendedName>
    <alternativeName>
        <fullName evidence="6">ADP-dependent NAD(P)HX dehydratase</fullName>
    </alternativeName>
</protein>
<feature type="binding site" evidence="6">
    <location>
        <position position="220"/>
    </location>
    <ligand>
        <name>AMP</name>
        <dbReference type="ChEBI" id="CHEBI:456215"/>
    </ligand>
</feature>
<dbReference type="GO" id="GO:0052856">
    <property type="term" value="F:NAD(P)HX epimerase activity"/>
    <property type="evidence" value="ECO:0007669"/>
    <property type="project" value="TreeGrafter"/>
</dbReference>
<reference evidence="8 9" key="1">
    <citation type="submission" date="2020-04" db="EMBL/GenBank/DDBJ databases">
        <title>Sequencing and Assembly of C. fimi.</title>
        <authorList>
            <person name="Ramsey A.R."/>
        </authorList>
    </citation>
    <scope>NUCLEOTIDE SEQUENCE [LARGE SCALE GENOMIC DNA]</scope>
    <source>
        <strain evidence="8 9">SB</strain>
    </source>
</reference>
<evidence type="ECO:0000256" key="6">
    <source>
        <dbReference type="HAMAP-Rule" id="MF_01965"/>
    </source>
</evidence>
<keyword evidence="3 6" id="KW-0521">NADP</keyword>
<feature type="domain" description="YjeF C-terminal" evidence="7">
    <location>
        <begin position="1"/>
        <end position="280"/>
    </location>
</feature>
<proteinExistence type="inferred from homology"/>
<evidence type="ECO:0000313" key="9">
    <source>
        <dbReference type="Proteomes" id="UP000562124"/>
    </source>
</evidence>
<keyword evidence="5 6" id="KW-0456">Lyase</keyword>
<keyword evidence="2 6" id="KW-0067">ATP-binding</keyword>
<dbReference type="Pfam" id="PF01256">
    <property type="entry name" value="Carb_kinase"/>
    <property type="match status" value="1"/>
</dbReference>
<comment type="similarity">
    <text evidence="6">Belongs to the NnrD/CARKD family.</text>
</comment>